<feature type="transmembrane region" description="Helical" evidence="1">
    <location>
        <begin position="53"/>
        <end position="75"/>
    </location>
</feature>
<reference evidence="2 3" key="1">
    <citation type="submission" date="2015-01" db="EMBL/GenBank/DDBJ databases">
        <title>Evolution of Trichinella species and genotypes.</title>
        <authorList>
            <person name="Korhonen P.K."/>
            <person name="Edoardo P."/>
            <person name="Giuseppe L.R."/>
            <person name="Gasser R.B."/>
        </authorList>
    </citation>
    <scope>NUCLEOTIDE SEQUENCE [LARGE SCALE GENOMIC DNA]</scope>
    <source>
        <strain evidence="2">ISS1029</strain>
    </source>
</reference>
<dbReference type="Proteomes" id="UP000055024">
    <property type="component" value="Unassembled WGS sequence"/>
</dbReference>
<name>A0A0V1H5C1_9BILA</name>
<comment type="caution">
    <text evidence="2">The sequence shown here is derived from an EMBL/GenBank/DDBJ whole genome shotgun (WGS) entry which is preliminary data.</text>
</comment>
<keyword evidence="1" id="KW-1133">Transmembrane helix</keyword>
<evidence type="ECO:0000256" key="1">
    <source>
        <dbReference type="SAM" id="Phobius"/>
    </source>
</evidence>
<keyword evidence="1" id="KW-0812">Transmembrane</keyword>
<dbReference type="AlphaFoldDB" id="A0A0V1H5C1"/>
<evidence type="ECO:0000313" key="3">
    <source>
        <dbReference type="Proteomes" id="UP000055024"/>
    </source>
</evidence>
<proteinExistence type="predicted"/>
<keyword evidence="3" id="KW-1185">Reference proteome</keyword>
<accession>A0A0V1H5C1</accession>
<organism evidence="2 3">
    <name type="scientific">Trichinella zimbabwensis</name>
    <dbReference type="NCBI Taxonomy" id="268475"/>
    <lineage>
        <taxon>Eukaryota</taxon>
        <taxon>Metazoa</taxon>
        <taxon>Ecdysozoa</taxon>
        <taxon>Nematoda</taxon>
        <taxon>Enoplea</taxon>
        <taxon>Dorylaimia</taxon>
        <taxon>Trichinellida</taxon>
        <taxon>Trichinellidae</taxon>
        <taxon>Trichinella</taxon>
    </lineage>
</organism>
<protein>
    <submittedName>
        <fullName evidence="2">Uncharacterized protein</fullName>
    </submittedName>
</protein>
<keyword evidence="1" id="KW-0472">Membrane</keyword>
<gene>
    <name evidence="2" type="ORF">T11_15382</name>
</gene>
<sequence length="116" mass="13322">MKEPIEFILKFSFCFLDEFKTRRNCYLIELLSYGERVGTFKVTIIWLAPHSHILLTAFASSLIALTLSSFSLCLYMETSITVFISGYVYSVSFVELRITPVTERFPKMPPCLSCIV</sequence>
<evidence type="ECO:0000313" key="2">
    <source>
        <dbReference type="EMBL" id="KRZ05571.1"/>
    </source>
</evidence>
<dbReference type="EMBL" id="JYDP01000136">
    <property type="protein sequence ID" value="KRZ05571.1"/>
    <property type="molecule type" value="Genomic_DNA"/>
</dbReference>